<dbReference type="PANTHER" id="PTHR42085:SF1">
    <property type="entry name" value="F-BOX DOMAIN-CONTAINING PROTEIN"/>
    <property type="match status" value="1"/>
</dbReference>
<dbReference type="Proteomes" id="UP001324427">
    <property type="component" value="Unassembled WGS sequence"/>
</dbReference>
<keyword evidence="3" id="KW-1185">Reference proteome</keyword>
<dbReference type="AlphaFoldDB" id="A0AAV9JFJ3"/>
<name>A0AAV9JFJ3_9PEZI</name>
<dbReference type="InterPro" id="IPR001810">
    <property type="entry name" value="F-box_dom"/>
</dbReference>
<organism evidence="2 3">
    <name type="scientific">Oleoguttula mirabilis</name>
    <dbReference type="NCBI Taxonomy" id="1507867"/>
    <lineage>
        <taxon>Eukaryota</taxon>
        <taxon>Fungi</taxon>
        <taxon>Dikarya</taxon>
        <taxon>Ascomycota</taxon>
        <taxon>Pezizomycotina</taxon>
        <taxon>Dothideomycetes</taxon>
        <taxon>Dothideomycetidae</taxon>
        <taxon>Mycosphaerellales</taxon>
        <taxon>Teratosphaeriaceae</taxon>
        <taxon>Oleoguttula</taxon>
    </lineage>
</organism>
<dbReference type="PANTHER" id="PTHR42085">
    <property type="entry name" value="F-BOX DOMAIN-CONTAINING PROTEIN"/>
    <property type="match status" value="1"/>
</dbReference>
<proteinExistence type="predicted"/>
<gene>
    <name evidence="2" type="ORF">LTR36_004865</name>
</gene>
<accession>A0AAV9JFJ3</accession>
<evidence type="ECO:0000313" key="2">
    <source>
        <dbReference type="EMBL" id="KAK4543832.1"/>
    </source>
</evidence>
<feature type="domain" description="F-box" evidence="1">
    <location>
        <begin position="28"/>
        <end position="112"/>
    </location>
</feature>
<sequence>MAHARRNGAVATAASALQAPSPSAGPSAPPETFKRSLLSLPAELRNRIYSYAFADTTISLHAYIIKRTHFNDMFFFRTHSELRRNACLCSAFLGLSRACRQLREETSGLFWDVVEVKIHIASRDSVERMLGRSILPVHRVRNLLVVFEVCGLASRIPGRENYNELGWSALRFRLLQTEEATVAQTSMPWHHRKIYDDAMCDMIDEFARIVGSTLCKGDLKGGLNWELMQMVMNEVTPLLRKR</sequence>
<dbReference type="Pfam" id="PF13013">
    <property type="entry name" value="F-box-like_2"/>
    <property type="match status" value="1"/>
</dbReference>
<dbReference type="EMBL" id="JAVFHQ010000029">
    <property type="protein sequence ID" value="KAK4543832.1"/>
    <property type="molecule type" value="Genomic_DNA"/>
</dbReference>
<protein>
    <recommendedName>
        <fullName evidence="1">F-box domain-containing protein</fullName>
    </recommendedName>
</protein>
<evidence type="ECO:0000259" key="1">
    <source>
        <dbReference type="Pfam" id="PF13013"/>
    </source>
</evidence>
<evidence type="ECO:0000313" key="3">
    <source>
        <dbReference type="Proteomes" id="UP001324427"/>
    </source>
</evidence>
<comment type="caution">
    <text evidence="2">The sequence shown here is derived from an EMBL/GenBank/DDBJ whole genome shotgun (WGS) entry which is preliminary data.</text>
</comment>
<dbReference type="InterPro" id="IPR038883">
    <property type="entry name" value="AN11006-like"/>
</dbReference>
<reference evidence="2 3" key="1">
    <citation type="submission" date="2021-11" db="EMBL/GenBank/DDBJ databases">
        <title>Black yeast isolated from Biological Soil Crust.</title>
        <authorList>
            <person name="Kurbessoian T."/>
        </authorList>
    </citation>
    <scope>NUCLEOTIDE SEQUENCE [LARGE SCALE GENOMIC DNA]</scope>
    <source>
        <strain evidence="2 3">CCFEE 5522</strain>
    </source>
</reference>